<evidence type="ECO:0000313" key="2">
    <source>
        <dbReference type="Proteomes" id="UP000054843"/>
    </source>
</evidence>
<name>A0A0V1N6H0_9BILA</name>
<reference evidence="1 2" key="1">
    <citation type="submission" date="2015-01" db="EMBL/GenBank/DDBJ databases">
        <title>Evolution of Trichinella species and genotypes.</title>
        <authorList>
            <person name="Korhonen P.K."/>
            <person name="Edoardo P."/>
            <person name="Giuseppe L.R."/>
            <person name="Gasser R.B."/>
        </authorList>
    </citation>
    <scope>NUCLEOTIDE SEQUENCE [LARGE SCALE GENOMIC DNA]</scope>
    <source>
        <strain evidence="1">ISS1980</strain>
    </source>
</reference>
<comment type="caution">
    <text evidence="1">The sequence shown here is derived from an EMBL/GenBank/DDBJ whole genome shotgun (WGS) entry which is preliminary data.</text>
</comment>
<keyword evidence="2" id="KW-1185">Reference proteome</keyword>
<dbReference type="AlphaFoldDB" id="A0A0V1N6H0"/>
<dbReference type="OrthoDB" id="10434109at2759"/>
<organism evidence="1 2">
    <name type="scientific">Trichinella papuae</name>
    <dbReference type="NCBI Taxonomy" id="268474"/>
    <lineage>
        <taxon>Eukaryota</taxon>
        <taxon>Metazoa</taxon>
        <taxon>Ecdysozoa</taxon>
        <taxon>Nematoda</taxon>
        <taxon>Enoplea</taxon>
        <taxon>Dorylaimia</taxon>
        <taxon>Trichinellida</taxon>
        <taxon>Trichinellidae</taxon>
        <taxon>Trichinella</taxon>
    </lineage>
</organism>
<accession>A0A0V1N6H0</accession>
<gene>
    <name evidence="1" type="ORF">T10_3288</name>
</gene>
<dbReference type="EMBL" id="JYDO01000006">
    <property type="protein sequence ID" value="KRZ79475.1"/>
    <property type="molecule type" value="Genomic_DNA"/>
</dbReference>
<sequence>MKKFHSNPANPQPHIAFVAQYKCKHFAWSKPDRRRRRCSLAQQSSFDVVALPQDHHGRGSFPDFDIGTGNGNGANYRMLTSTHLDVISCTEMSTTSGNFSSVERLVNVAVLLSTFYRIIACSLDEQNIYVLIHPLGIVYLASWSNHILGYCNCVQLQST</sequence>
<protein>
    <submittedName>
        <fullName evidence="1">Uncharacterized protein</fullName>
    </submittedName>
</protein>
<dbReference type="Proteomes" id="UP000054843">
    <property type="component" value="Unassembled WGS sequence"/>
</dbReference>
<proteinExistence type="predicted"/>
<evidence type="ECO:0000313" key="1">
    <source>
        <dbReference type="EMBL" id="KRZ79475.1"/>
    </source>
</evidence>